<dbReference type="InterPro" id="IPR011990">
    <property type="entry name" value="TPR-like_helical_dom_sf"/>
</dbReference>
<dbReference type="PANTHER" id="PTHR45641">
    <property type="entry name" value="TETRATRICOPEPTIDE REPEAT PROTEIN (AFU_ORTHOLOGUE AFUA_6G03870)"/>
    <property type="match status" value="1"/>
</dbReference>
<feature type="repeat" description="TPR" evidence="3">
    <location>
        <begin position="410"/>
        <end position="443"/>
    </location>
</feature>
<dbReference type="SUPFAM" id="SSF48452">
    <property type="entry name" value="TPR-like"/>
    <property type="match status" value="3"/>
</dbReference>
<feature type="repeat" description="TPR" evidence="3">
    <location>
        <begin position="265"/>
        <end position="298"/>
    </location>
</feature>
<proteinExistence type="predicted"/>
<accession>A0A7S2YBC5</accession>
<name>A0A7S2YBC5_9STRA</name>
<feature type="compositionally biased region" description="Basic and acidic residues" evidence="4">
    <location>
        <begin position="150"/>
        <end position="165"/>
    </location>
</feature>
<feature type="repeat" description="TPR" evidence="3">
    <location>
        <begin position="578"/>
        <end position="611"/>
    </location>
</feature>
<feature type="repeat" description="TPR" evidence="3">
    <location>
        <begin position="368"/>
        <end position="401"/>
    </location>
</feature>
<dbReference type="SMART" id="SM00028">
    <property type="entry name" value="TPR"/>
    <property type="match status" value="12"/>
</dbReference>
<dbReference type="Gene3D" id="1.25.40.10">
    <property type="entry name" value="Tetratricopeptide repeat domain"/>
    <property type="match status" value="4"/>
</dbReference>
<feature type="compositionally biased region" description="Low complexity" evidence="4">
    <location>
        <begin position="1"/>
        <end position="22"/>
    </location>
</feature>
<organism evidence="5">
    <name type="scientific">Entomoneis paludosa</name>
    <dbReference type="NCBI Taxonomy" id="265537"/>
    <lineage>
        <taxon>Eukaryota</taxon>
        <taxon>Sar</taxon>
        <taxon>Stramenopiles</taxon>
        <taxon>Ochrophyta</taxon>
        <taxon>Bacillariophyta</taxon>
        <taxon>Bacillariophyceae</taxon>
        <taxon>Bacillariophycidae</taxon>
        <taxon>Entomoneidaceae</taxon>
        <taxon>Entomoneis</taxon>
    </lineage>
</organism>
<evidence type="ECO:0000256" key="1">
    <source>
        <dbReference type="ARBA" id="ARBA00022737"/>
    </source>
</evidence>
<keyword evidence="2 3" id="KW-0802">TPR repeat</keyword>
<sequence length="817" mass="90036">MNHARSLSSSSSAVSSTGTVAVAEEEERPSKRSRLSGGGSDDSAQNSHSAMVENLGSSTTAAALPTSSTVAHAYVGNAVPAVASAASSGGKLQLPPTPDQLMSLEPSPRTERALKVFGPNEIPRSSTARSSSSGVPIANNPLTKSVPESNRNHLEGKDSEQRHAPNEPGNEAMHGDASSPTGSPSQNYQRQEYDEGMFVFTHALNVDPAQVPSESMRSASLLYNVGLTHVCRGKYPEARRWFELALVRISLLGANHSSSVALAMFYIYHNLGHVQYRLGRNEEAMKSYRKALALARDGKLGNLHSAACLNCIAVLLFHNDVNSDSRKVLNLFENALAVYRSHCNSNSSPHKWSSHQQQLERSARIATGTLLNNIGRVYYLDANYDKALEAYCGALEIRQALLGPNSIDVAATICNKGQTHHQRGQLDLAMDCYQEFLDLAPTRLGSNHRDIATIYKCMAEIHHEQGRLEEARTMYEQALQAGKSVLGNFHPELASTLNKLGNLYYEIQDLDTALKYYTEGLKVEQVVLEATHPHIVVTLMNIAQIHRNRGNFAAALEKYQEVHSLQMKSHGSNSLEVANTLSNIGLMQYQTKAYSEAFNFYQEALRIQRDHYGSDENLEVASTLNSIGLVLFNQGIYGLAKGCFNDSLRVRKRFLGADHRDVAILWYNIATIYLETGDDDQAIHLYKETLRVERSALGENHQDVILTLQHLGLVHQQRGELEHALNYFSQALDIERARVRNEDRGATGSASQIAVGKLLNLVGNIHLQQANVSKMMDCYAEASRIYRDWAQPNDTLVIAGYNFYGLTKLHPPSAPKA</sequence>
<keyword evidence="1" id="KW-0677">Repeat</keyword>
<evidence type="ECO:0000256" key="2">
    <source>
        <dbReference type="ARBA" id="ARBA00022803"/>
    </source>
</evidence>
<dbReference type="PROSITE" id="PS50005">
    <property type="entry name" value="TPR"/>
    <property type="match status" value="7"/>
</dbReference>
<reference evidence="5" key="1">
    <citation type="submission" date="2021-01" db="EMBL/GenBank/DDBJ databases">
        <authorList>
            <person name="Corre E."/>
            <person name="Pelletier E."/>
            <person name="Niang G."/>
            <person name="Scheremetjew M."/>
            <person name="Finn R."/>
            <person name="Kale V."/>
            <person name="Holt S."/>
            <person name="Cochrane G."/>
            <person name="Meng A."/>
            <person name="Brown T."/>
            <person name="Cohen L."/>
        </authorList>
    </citation>
    <scope>NUCLEOTIDE SEQUENCE</scope>
    <source>
        <strain evidence="5">CCMP125</strain>
    </source>
</reference>
<feature type="repeat" description="TPR" evidence="3">
    <location>
        <begin position="705"/>
        <end position="738"/>
    </location>
</feature>
<dbReference type="PANTHER" id="PTHR45641:SF19">
    <property type="entry name" value="NEPHROCYSTIN-3"/>
    <property type="match status" value="1"/>
</dbReference>
<dbReference type="Pfam" id="PF13424">
    <property type="entry name" value="TPR_12"/>
    <property type="match status" value="5"/>
</dbReference>
<feature type="region of interest" description="Disordered" evidence="4">
    <location>
        <begin position="1"/>
        <end position="54"/>
    </location>
</feature>
<feature type="compositionally biased region" description="Polar residues" evidence="4">
    <location>
        <begin position="140"/>
        <end position="149"/>
    </location>
</feature>
<dbReference type="AlphaFoldDB" id="A0A7S2YBC5"/>
<feature type="repeat" description="TPR" evidence="3">
    <location>
        <begin position="663"/>
        <end position="696"/>
    </location>
</feature>
<feature type="repeat" description="TPR" evidence="3">
    <location>
        <begin position="494"/>
        <end position="527"/>
    </location>
</feature>
<dbReference type="EMBL" id="HBHT01017747">
    <property type="protein sequence ID" value="CAD9965323.1"/>
    <property type="molecule type" value="Transcribed_RNA"/>
</dbReference>
<feature type="region of interest" description="Disordered" evidence="4">
    <location>
        <begin position="116"/>
        <end position="188"/>
    </location>
</feature>
<evidence type="ECO:0000256" key="3">
    <source>
        <dbReference type="PROSITE-ProRule" id="PRU00339"/>
    </source>
</evidence>
<gene>
    <name evidence="5" type="ORF">APAL1065_LOCUS11857</name>
</gene>
<feature type="compositionally biased region" description="Low complexity" evidence="4">
    <location>
        <begin position="124"/>
        <end position="133"/>
    </location>
</feature>
<evidence type="ECO:0000256" key="4">
    <source>
        <dbReference type="SAM" id="MobiDB-lite"/>
    </source>
</evidence>
<evidence type="ECO:0000313" key="5">
    <source>
        <dbReference type="EMBL" id="CAD9965323.1"/>
    </source>
</evidence>
<dbReference type="InterPro" id="IPR019734">
    <property type="entry name" value="TPR_rpt"/>
</dbReference>
<protein>
    <submittedName>
        <fullName evidence="5">Uncharacterized protein</fullName>
    </submittedName>
</protein>
<feature type="compositionally biased region" description="Polar residues" evidence="4">
    <location>
        <begin position="178"/>
        <end position="188"/>
    </location>
</feature>